<name>A0A7S3PF54_9STRA</name>
<dbReference type="Gene3D" id="3.40.50.850">
    <property type="entry name" value="Isochorismatase-like"/>
    <property type="match status" value="1"/>
</dbReference>
<dbReference type="InterPro" id="IPR000868">
    <property type="entry name" value="Isochorismatase-like_dom"/>
</dbReference>
<dbReference type="AlphaFoldDB" id="A0A7S3PF54"/>
<protein>
    <recommendedName>
        <fullName evidence="2">Isochorismatase-like domain-containing protein</fullName>
    </recommendedName>
</protein>
<feature type="domain" description="Isochorismatase-like" evidence="2">
    <location>
        <begin position="6"/>
        <end position="123"/>
    </location>
</feature>
<sequence>MPSKKALIVVDMSKEQVASVDYRVSKTIQNIHKLVTSNVFDRCFDSRLWIDNSSQTSLRKLYSDVGSSNTPGAELIESLREANLEHVIKLNYSCFFGTQLLERLQDHDIKDVYVCGINRLLCICNSSRCVL</sequence>
<comment type="similarity">
    <text evidence="1">Belongs to the isochorismatase family.</text>
</comment>
<evidence type="ECO:0000259" key="2">
    <source>
        <dbReference type="Pfam" id="PF00857"/>
    </source>
</evidence>
<evidence type="ECO:0000313" key="3">
    <source>
        <dbReference type="EMBL" id="CAE0432218.1"/>
    </source>
</evidence>
<evidence type="ECO:0000256" key="1">
    <source>
        <dbReference type="ARBA" id="ARBA00006336"/>
    </source>
</evidence>
<proteinExistence type="inferred from homology"/>
<reference evidence="3" key="1">
    <citation type="submission" date="2021-01" db="EMBL/GenBank/DDBJ databases">
        <authorList>
            <person name="Corre E."/>
            <person name="Pelletier E."/>
            <person name="Niang G."/>
            <person name="Scheremetjew M."/>
            <person name="Finn R."/>
            <person name="Kale V."/>
            <person name="Holt S."/>
            <person name="Cochrane G."/>
            <person name="Meng A."/>
            <person name="Brown T."/>
            <person name="Cohen L."/>
        </authorList>
    </citation>
    <scope>NUCLEOTIDE SEQUENCE</scope>
    <source>
        <strain evidence="3">GSBS06</strain>
    </source>
</reference>
<organism evidence="3">
    <name type="scientific">Aplanochytrium stocchinoi</name>
    <dbReference type="NCBI Taxonomy" id="215587"/>
    <lineage>
        <taxon>Eukaryota</taxon>
        <taxon>Sar</taxon>
        <taxon>Stramenopiles</taxon>
        <taxon>Bigyra</taxon>
        <taxon>Labyrinthulomycetes</taxon>
        <taxon>Thraustochytrida</taxon>
        <taxon>Thraustochytriidae</taxon>
        <taxon>Aplanochytrium</taxon>
    </lineage>
</organism>
<dbReference type="EMBL" id="HBIN01003674">
    <property type="protein sequence ID" value="CAE0432218.1"/>
    <property type="molecule type" value="Transcribed_RNA"/>
</dbReference>
<dbReference type="SUPFAM" id="SSF52499">
    <property type="entry name" value="Isochorismatase-like hydrolases"/>
    <property type="match status" value="1"/>
</dbReference>
<dbReference type="InterPro" id="IPR036380">
    <property type="entry name" value="Isochorismatase-like_sf"/>
</dbReference>
<accession>A0A7S3PF54</accession>
<gene>
    <name evidence="3" type="ORF">ASTO00021_LOCUS2545</name>
</gene>
<dbReference type="Pfam" id="PF00857">
    <property type="entry name" value="Isochorismatase"/>
    <property type="match status" value="1"/>
</dbReference>